<keyword evidence="5" id="KW-1185">Reference proteome</keyword>
<evidence type="ECO:0000256" key="1">
    <source>
        <dbReference type="ARBA" id="ARBA00009108"/>
    </source>
</evidence>
<evidence type="ECO:0008006" key="6">
    <source>
        <dbReference type="Google" id="ProtNLM"/>
    </source>
</evidence>
<keyword evidence="3" id="KW-1133">Transmembrane helix</keyword>
<reference evidence="4 5" key="1">
    <citation type="journal article" date="2017" name="BMC Genomics">
        <title>Comparative genomic and phylogenomic analyses of the Bifidobacteriaceae family.</title>
        <authorList>
            <person name="Lugli G.A."/>
            <person name="Milani C."/>
            <person name="Turroni F."/>
            <person name="Duranti S."/>
            <person name="Mancabelli L."/>
            <person name="Mangifesta M."/>
            <person name="Ferrario C."/>
            <person name="Modesto M."/>
            <person name="Mattarelli P."/>
            <person name="Jiri K."/>
            <person name="van Sinderen D."/>
            <person name="Ventura M."/>
        </authorList>
    </citation>
    <scope>NUCLEOTIDE SEQUENCE [LARGE SCALE GENOMIC DNA]</scope>
    <source>
        <strain evidence="4 5">DSM 22924</strain>
    </source>
</reference>
<comment type="caution">
    <text evidence="4">The sequence shown here is derived from an EMBL/GenBank/DDBJ whole genome shotgun (WGS) entry which is preliminary data.</text>
</comment>
<evidence type="ECO:0000256" key="3">
    <source>
        <dbReference type="SAM" id="Phobius"/>
    </source>
</evidence>
<comment type="similarity">
    <text evidence="1">Belongs to the UPF0749 family.</text>
</comment>
<proteinExistence type="inferred from homology"/>
<gene>
    <name evidence="4" type="ORF">BOCO_1129</name>
</gene>
<feature type="transmembrane region" description="Helical" evidence="3">
    <location>
        <begin position="25"/>
        <end position="44"/>
    </location>
</feature>
<feature type="region of interest" description="Disordered" evidence="2">
    <location>
        <begin position="1"/>
        <end position="22"/>
    </location>
</feature>
<evidence type="ECO:0000256" key="2">
    <source>
        <dbReference type="SAM" id="MobiDB-lite"/>
    </source>
</evidence>
<dbReference type="EMBL" id="MWWS01000006">
    <property type="protein sequence ID" value="OZG49069.1"/>
    <property type="molecule type" value="Genomic_DNA"/>
</dbReference>
<evidence type="ECO:0000313" key="5">
    <source>
        <dbReference type="Proteomes" id="UP000216004"/>
    </source>
</evidence>
<protein>
    <recommendedName>
        <fullName evidence="6">DUF881 domain-containing protein</fullName>
    </recommendedName>
</protein>
<dbReference type="PANTHER" id="PTHR37313">
    <property type="entry name" value="UPF0749 PROTEIN RV1825"/>
    <property type="match status" value="1"/>
</dbReference>
<name>A0A261EQD5_9BIFI</name>
<dbReference type="PANTHER" id="PTHR37313:SF4">
    <property type="entry name" value="CONSERVED MEMBRANE PROTEIN-RELATED"/>
    <property type="match status" value="1"/>
</dbReference>
<accession>A0A261EQD5</accession>
<keyword evidence="3" id="KW-0812">Transmembrane</keyword>
<dbReference type="Gene3D" id="3.30.70.1880">
    <property type="entry name" value="Protein of unknown function DUF881"/>
    <property type="match status" value="1"/>
</dbReference>
<dbReference type="RefSeq" id="WP_244568767.1">
    <property type="nucleotide sequence ID" value="NZ_MWWS01000006.1"/>
</dbReference>
<dbReference type="Proteomes" id="UP000216004">
    <property type="component" value="Unassembled WGS sequence"/>
</dbReference>
<dbReference type="InterPro" id="IPR010273">
    <property type="entry name" value="DUF881"/>
</dbReference>
<dbReference type="Pfam" id="PF05949">
    <property type="entry name" value="DUF881"/>
    <property type="match status" value="1"/>
</dbReference>
<dbReference type="GO" id="GO:0005886">
    <property type="term" value="C:plasma membrane"/>
    <property type="evidence" value="ECO:0007669"/>
    <property type="project" value="TreeGrafter"/>
</dbReference>
<keyword evidence="3" id="KW-0472">Membrane</keyword>
<organism evidence="4 5">
    <name type="scientific">Bombiscardovia coagulans</name>
    <dbReference type="NCBI Taxonomy" id="686666"/>
    <lineage>
        <taxon>Bacteria</taxon>
        <taxon>Bacillati</taxon>
        <taxon>Actinomycetota</taxon>
        <taxon>Actinomycetes</taxon>
        <taxon>Bifidobacteriales</taxon>
        <taxon>Bifidobacteriaceae</taxon>
        <taxon>Bombiscardovia</taxon>
    </lineage>
</organism>
<sequence>MAGEKPNGNDGQKAKPHAKHGMHHSALGTLSVALILALVGYMLAINVRVNRTVTSTSDTTGLVEERENKVGDLRHEINQMSAQIDSLKNFTNSKDVSQISEEAGSGTVLKAVRGPGVTVTLNDSPLWQQKVDATGSAVNINDYVIHQQDVESVVNALWAGGAESMQIQDQRVLPTTAVRCVGNVLLLHGKKYSPPFTIAAIGPVDAMVSSLDESPSVRIYKEYVATLGLGWKLERSDKLEFPKATSMLQPLQYATVDEKAQQ</sequence>
<dbReference type="AlphaFoldDB" id="A0A261EQD5"/>
<evidence type="ECO:0000313" key="4">
    <source>
        <dbReference type="EMBL" id="OZG49069.1"/>
    </source>
</evidence>